<reference evidence="1 2" key="1">
    <citation type="submission" date="2017-03" db="EMBL/GenBank/DDBJ databases">
        <title>Genome analysis of strain PAMC 26577.</title>
        <authorList>
            <person name="Oh H.-M."/>
            <person name="Yang J.-A."/>
        </authorList>
    </citation>
    <scope>NUCLEOTIDE SEQUENCE [LARGE SCALE GENOMIC DNA]</scope>
    <source>
        <strain evidence="1 2">PAMC 26577</strain>
    </source>
</reference>
<organism evidence="1 2">
    <name type="scientific">Caballeronia sordidicola</name>
    <name type="common">Burkholderia sordidicola</name>
    <dbReference type="NCBI Taxonomy" id="196367"/>
    <lineage>
        <taxon>Bacteria</taxon>
        <taxon>Pseudomonadati</taxon>
        <taxon>Pseudomonadota</taxon>
        <taxon>Betaproteobacteria</taxon>
        <taxon>Burkholderiales</taxon>
        <taxon>Burkholderiaceae</taxon>
        <taxon>Caballeronia</taxon>
    </lineage>
</organism>
<gene>
    <name evidence="1" type="ORF">PAMC26577_03255</name>
</gene>
<dbReference type="Proteomes" id="UP000195221">
    <property type="component" value="Unassembled WGS sequence"/>
</dbReference>
<evidence type="ECO:0000313" key="2">
    <source>
        <dbReference type="Proteomes" id="UP000195221"/>
    </source>
</evidence>
<proteinExistence type="predicted"/>
<accession>A0A242N631</accession>
<evidence type="ECO:0000313" key="1">
    <source>
        <dbReference type="EMBL" id="OTP78616.1"/>
    </source>
</evidence>
<comment type="caution">
    <text evidence="1">The sequence shown here is derived from an EMBL/GenBank/DDBJ whole genome shotgun (WGS) entry which is preliminary data.</text>
</comment>
<name>A0A242N631_CABSO</name>
<dbReference type="AlphaFoldDB" id="A0A242N631"/>
<sequence>MWPLPLIVPTVTPLTHDATQTSCTILHCCSFGYFPIGSTALIDPARAIVCPCVLSRFLPAIQGLQA</sequence>
<protein>
    <submittedName>
        <fullName evidence="1">Uncharacterized protein</fullName>
    </submittedName>
</protein>
<dbReference type="EMBL" id="NBTZ01000022">
    <property type="protein sequence ID" value="OTP78616.1"/>
    <property type="molecule type" value="Genomic_DNA"/>
</dbReference>